<dbReference type="InterPro" id="IPR018473">
    <property type="entry name" value="Hermes_transposase_DNA-db"/>
</dbReference>
<protein>
    <recommendedName>
        <fullName evidence="2">Hermes trasposase DNA-binding domain-containing protein</fullName>
    </recommendedName>
</protein>
<organism evidence="3 4">
    <name type="scientific">Ramazzottius varieornatus</name>
    <name type="common">Water bear</name>
    <name type="synonym">Tardigrade</name>
    <dbReference type="NCBI Taxonomy" id="947166"/>
    <lineage>
        <taxon>Eukaryota</taxon>
        <taxon>Metazoa</taxon>
        <taxon>Ecdysozoa</taxon>
        <taxon>Tardigrada</taxon>
        <taxon>Eutardigrada</taxon>
        <taxon>Parachela</taxon>
        <taxon>Hypsibioidea</taxon>
        <taxon>Ramazzottiidae</taxon>
        <taxon>Ramazzottius</taxon>
    </lineage>
</organism>
<keyword evidence="4" id="KW-1185">Reference proteome</keyword>
<evidence type="ECO:0000313" key="4">
    <source>
        <dbReference type="Proteomes" id="UP000186922"/>
    </source>
</evidence>
<accession>A0A1D1UZI3</accession>
<dbReference type="Pfam" id="PF10683">
    <property type="entry name" value="DBD_Tnp_Hermes"/>
    <property type="match status" value="1"/>
</dbReference>
<gene>
    <name evidence="3" type="primary">RvY_05697-1</name>
    <name evidence="3" type="synonym">RvY_05697.1</name>
    <name evidence="3" type="ORF">RvY_05697</name>
</gene>
<name>A0A1D1UZI3_RAMVA</name>
<dbReference type="EMBL" id="BDGG01000002">
    <property type="protein sequence ID" value="GAU93815.1"/>
    <property type="molecule type" value="Genomic_DNA"/>
</dbReference>
<sequence>MEGNLSGMSGESEDEEVSENSGKKYRAAGGKIVTKRRTVLRSEIQQKASKCKVVWKHDQSINTGPLNPHVQKCGVKASRPRITSFLEMHKLLLVAKQEVSKVCARFCAVDGRSFKEVSGKGFRALIDTVIDATMKYGHAGRPSVRDMIPDPTTISNYIESEVRKIRQFLLEEIRPILPMNGGGITPDFWEQEYTKLSYLGCSVQGAGCSLSFGNTHVEMLTSILADYDKLETPTLHLVAWAYIELIRHFKEYTPSDFADVRALQKHAENDFTKKLQIDELHKRAVFLNSSMKHLNFLKAEERVAVLTRVMAEVQKVPMGEKIGAPTAEAVNVAAKEPRKFNLKAMAK</sequence>
<dbReference type="Gene3D" id="1.10.10.1070">
    <property type="entry name" value="Zinc finger, BED domain-containing"/>
    <property type="match status" value="1"/>
</dbReference>
<evidence type="ECO:0000313" key="3">
    <source>
        <dbReference type="EMBL" id="GAU93815.1"/>
    </source>
</evidence>
<dbReference type="OrthoDB" id="8845630at2759"/>
<feature type="domain" description="Hermes trasposase DNA-binding" evidence="2">
    <location>
        <begin position="95"/>
        <end position="153"/>
    </location>
</feature>
<dbReference type="AlphaFoldDB" id="A0A1D1UZI3"/>
<reference evidence="3 4" key="1">
    <citation type="journal article" date="2016" name="Nat. Commun.">
        <title>Extremotolerant tardigrade genome and improved radiotolerance of human cultured cells by tardigrade-unique protein.</title>
        <authorList>
            <person name="Hashimoto T."/>
            <person name="Horikawa D.D."/>
            <person name="Saito Y."/>
            <person name="Kuwahara H."/>
            <person name="Kozuka-Hata H."/>
            <person name="Shin-I T."/>
            <person name="Minakuchi Y."/>
            <person name="Ohishi K."/>
            <person name="Motoyama A."/>
            <person name="Aizu T."/>
            <person name="Enomoto A."/>
            <person name="Kondo K."/>
            <person name="Tanaka S."/>
            <person name="Hara Y."/>
            <person name="Koshikawa S."/>
            <person name="Sagara H."/>
            <person name="Miura T."/>
            <person name="Yokobori S."/>
            <person name="Miyagawa K."/>
            <person name="Suzuki Y."/>
            <person name="Kubo T."/>
            <person name="Oyama M."/>
            <person name="Kohara Y."/>
            <person name="Fujiyama A."/>
            <person name="Arakawa K."/>
            <person name="Katayama T."/>
            <person name="Toyoda A."/>
            <person name="Kunieda T."/>
        </authorList>
    </citation>
    <scope>NUCLEOTIDE SEQUENCE [LARGE SCALE GENOMIC DNA]</scope>
    <source>
        <strain evidence="3 4">YOKOZUNA-1</strain>
    </source>
</reference>
<dbReference type="Proteomes" id="UP000186922">
    <property type="component" value="Unassembled WGS sequence"/>
</dbReference>
<dbReference type="SUPFAM" id="SSF140996">
    <property type="entry name" value="Hermes dimerisation domain"/>
    <property type="match status" value="1"/>
</dbReference>
<feature type="region of interest" description="Disordered" evidence="1">
    <location>
        <begin position="1"/>
        <end position="24"/>
    </location>
</feature>
<evidence type="ECO:0000256" key="1">
    <source>
        <dbReference type="SAM" id="MobiDB-lite"/>
    </source>
</evidence>
<proteinExistence type="predicted"/>
<evidence type="ECO:0000259" key="2">
    <source>
        <dbReference type="Pfam" id="PF10683"/>
    </source>
</evidence>
<comment type="caution">
    <text evidence="3">The sequence shown here is derived from an EMBL/GenBank/DDBJ whole genome shotgun (WGS) entry which is preliminary data.</text>
</comment>